<reference evidence="1" key="1">
    <citation type="submission" date="2013-07" db="EMBL/GenBank/DDBJ databases">
        <title>The genome of Eucalyptus grandis.</title>
        <authorList>
            <person name="Schmutz J."/>
            <person name="Hayes R."/>
            <person name="Myburg A."/>
            <person name="Tuskan G."/>
            <person name="Grattapaglia D."/>
            <person name="Rokhsar D.S."/>
        </authorList>
    </citation>
    <scope>NUCLEOTIDE SEQUENCE</scope>
    <source>
        <tissue evidence="1">Leaf extractions</tissue>
    </source>
</reference>
<dbReference type="AlphaFoldDB" id="A0A059A8F0"/>
<dbReference type="EMBL" id="KK198763">
    <property type="protein sequence ID" value="KCW49645.1"/>
    <property type="molecule type" value="Genomic_DNA"/>
</dbReference>
<accession>A0A059A8F0</accession>
<dbReference type="InParanoid" id="A0A059A8F0"/>
<sequence>MLVNVDGGKSWLDDFFWWTWSGAAPLPHGKAVGGGSAYPGRSSTDGRGRTFPSPWLRPSFVFSSTLFIRSIDRRASRIDPAPPYCFLV</sequence>
<dbReference type="Gramene" id="KCW49645">
    <property type="protein sequence ID" value="KCW49645"/>
    <property type="gene ID" value="EUGRSUZ_K03163"/>
</dbReference>
<gene>
    <name evidence="1" type="ORF">EUGRSUZ_K03163</name>
</gene>
<proteinExistence type="predicted"/>
<name>A0A059A8F0_EUCGR</name>
<organism evidence="1">
    <name type="scientific">Eucalyptus grandis</name>
    <name type="common">Flooded gum</name>
    <dbReference type="NCBI Taxonomy" id="71139"/>
    <lineage>
        <taxon>Eukaryota</taxon>
        <taxon>Viridiplantae</taxon>
        <taxon>Streptophyta</taxon>
        <taxon>Embryophyta</taxon>
        <taxon>Tracheophyta</taxon>
        <taxon>Spermatophyta</taxon>
        <taxon>Magnoliopsida</taxon>
        <taxon>eudicotyledons</taxon>
        <taxon>Gunneridae</taxon>
        <taxon>Pentapetalae</taxon>
        <taxon>rosids</taxon>
        <taxon>malvids</taxon>
        <taxon>Myrtales</taxon>
        <taxon>Myrtaceae</taxon>
        <taxon>Myrtoideae</taxon>
        <taxon>Eucalypteae</taxon>
        <taxon>Eucalyptus</taxon>
    </lineage>
</organism>
<protein>
    <submittedName>
        <fullName evidence="1">Uncharacterized protein</fullName>
    </submittedName>
</protein>
<evidence type="ECO:0000313" key="1">
    <source>
        <dbReference type="EMBL" id="KCW49645.1"/>
    </source>
</evidence>